<keyword evidence="2" id="KW-0812">Transmembrane</keyword>
<accession>A0ABP7LKQ5</accession>
<keyword evidence="4" id="KW-1185">Reference proteome</keyword>
<sequence>MANTRWKSVALDTLPELATWQQETTTQALLVDSARGDITRFLSDVERIVGQDLPDGYQREKASPPLKALAQRGYRNHELARAFGYAWLSGSDTLYFPDKGLNLVENGWVIYGVPLVVVSTIALTGMQVWVHINPRVGGYFFYSYAPLMLPAAPLYWVLHKGLKALLQRLYRRPDDEDQHHPQREAAQAALVSHSE</sequence>
<feature type="transmembrane region" description="Helical" evidence="2">
    <location>
        <begin position="136"/>
        <end position="158"/>
    </location>
</feature>
<dbReference type="Proteomes" id="UP001500133">
    <property type="component" value="Unassembled WGS sequence"/>
</dbReference>
<proteinExistence type="predicted"/>
<feature type="compositionally biased region" description="Basic and acidic residues" evidence="1">
    <location>
        <begin position="173"/>
        <end position="183"/>
    </location>
</feature>
<protein>
    <recommendedName>
        <fullName evidence="5">Transmembrane protein</fullName>
    </recommendedName>
</protein>
<keyword evidence="2" id="KW-0472">Membrane</keyword>
<gene>
    <name evidence="3" type="ORF">GCM10022228_10960</name>
</gene>
<dbReference type="EMBL" id="BAAAZT010000044">
    <property type="protein sequence ID" value="GAA3902271.1"/>
    <property type="molecule type" value="Genomic_DNA"/>
</dbReference>
<comment type="caution">
    <text evidence="3">The sequence shown here is derived from an EMBL/GenBank/DDBJ whole genome shotgun (WGS) entry which is preliminary data.</text>
</comment>
<feature type="region of interest" description="Disordered" evidence="1">
    <location>
        <begin position="173"/>
        <end position="195"/>
    </location>
</feature>
<organism evidence="3 4">
    <name type="scientific">Halomonas cibimaris</name>
    <dbReference type="NCBI Taxonomy" id="657012"/>
    <lineage>
        <taxon>Bacteria</taxon>
        <taxon>Pseudomonadati</taxon>
        <taxon>Pseudomonadota</taxon>
        <taxon>Gammaproteobacteria</taxon>
        <taxon>Oceanospirillales</taxon>
        <taxon>Halomonadaceae</taxon>
        <taxon>Halomonas</taxon>
    </lineage>
</organism>
<evidence type="ECO:0008006" key="5">
    <source>
        <dbReference type="Google" id="ProtNLM"/>
    </source>
</evidence>
<evidence type="ECO:0000313" key="3">
    <source>
        <dbReference type="EMBL" id="GAA3902271.1"/>
    </source>
</evidence>
<evidence type="ECO:0000256" key="2">
    <source>
        <dbReference type="SAM" id="Phobius"/>
    </source>
</evidence>
<name>A0ABP7LKQ5_9GAMM</name>
<reference evidence="4" key="1">
    <citation type="journal article" date="2019" name="Int. J. Syst. Evol. Microbiol.">
        <title>The Global Catalogue of Microorganisms (GCM) 10K type strain sequencing project: providing services to taxonomists for standard genome sequencing and annotation.</title>
        <authorList>
            <consortium name="The Broad Institute Genomics Platform"/>
            <consortium name="The Broad Institute Genome Sequencing Center for Infectious Disease"/>
            <person name="Wu L."/>
            <person name="Ma J."/>
        </authorList>
    </citation>
    <scope>NUCLEOTIDE SEQUENCE [LARGE SCALE GENOMIC DNA]</scope>
    <source>
        <strain evidence="4">JCM 16914</strain>
    </source>
</reference>
<keyword evidence="2" id="KW-1133">Transmembrane helix</keyword>
<evidence type="ECO:0000313" key="4">
    <source>
        <dbReference type="Proteomes" id="UP001500133"/>
    </source>
</evidence>
<evidence type="ECO:0000256" key="1">
    <source>
        <dbReference type="SAM" id="MobiDB-lite"/>
    </source>
</evidence>
<feature type="transmembrane region" description="Helical" evidence="2">
    <location>
        <begin position="108"/>
        <end position="130"/>
    </location>
</feature>
<dbReference type="RefSeq" id="WP_344703141.1">
    <property type="nucleotide sequence ID" value="NZ_BAAAZT010000044.1"/>
</dbReference>